<proteinExistence type="predicted"/>
<keyword evidence="1" id="KW-1133">Transmembrane helix</keyword>
<dbReference type="Proteomes" id="UP000634455">
    <property type="component" value="Unassembled WGS sequence"/>
</dbReference>
<feature type="transmembrane region" description="Helical" evidence="1">
    <location>
        <begin position="181"/>
        <end position="201"/>
    </location>
</feature>
<keyword evidence="4" id="KW-1185">Reference proteome</keyword>
<dbReference type="Gene3D" id="1.10.3730.20">
    <property type="match status" value="1"/>
</dbReference>
<dbReference type="InterPro" id="IPR000620">
    <property type="entry name" value="EamA_dom"/>
</dbReference>
<keyword evidence="1" id="KW-0472">Membrane</keyword>
<dbReference type="EMBL" id="BMZF01000010">
    <property type="protein sequence ID" value="GHA60522.1"/>
    <property type="molecule type" value="Genomic_DNA"/>
</dbReference>
<feature type="transmembrane region" description="Helical" evidence="1">
    <location>
        <begin position="213"/>
        <end position="230"/>
    </location>
</feature>
<sequence length="326" mass="35457">MTKQKSNGKAAMLALCAFAIFATHDVIVKVLGAHYAPFQVSFFNVLFGFPLVTLMLMRDANPGTLLPVHPWWTALRTLAAVMGGIGAFFAFALLPLAQAYAILFSMPLIITVLSIPVLGEAVGIRRWMAVLVGLCGVLIVLRPGDVSLELGHLAALVAAVGGATASIIVRKIGQEERVVVLLLYPMIATFVLMAILMPFYYKPMPIEHLGLQFLVALLGTVATMFMIAAYRTGEAVIVAPMQYSQIIWATIFGYVLFNEVLDMPTIIGAAVIIASGLYIVLRESTSGSKNTPVLRTRSRFEMGANLRVSQILRRDKNKETEDKTTP</sequence>
<feature type="transmembrane region" description="Helical" evidence="1">
    <location>
        <begin position="100"/>
        <end position="119"/>
    </location>
</feature>
<feature type="transmembrane region" description="Helical" evidence="1">
    <location>
        <begin position="150"/>
        <end position="169"/>
    </location>
</feature>
<feature type="transmembrane region" description="Helical" evidence="1">
    <location>
        <begin position="77"/>
        <end position="94"/>
    </location>
</feature>
<protein>
    <submittedName>
        <fullName evidence="3">Membrane protein</fullName>
    </submittedName>
</protein>
<reference evidence="4" key="1">
    <citation type="journal article" date="2019" name="Int. J. Syst. Evol. Microbiol.">
        <title>The Global Catalogue of Microorganisms (GCM) 10K type strain sequencing project: providing services to taxonomists for standard genome sequencing and annotation.</title>
        <authorList>
            <consortium name="The Broad Institute Genomics Platform"/>
            <consortium name="The Broad Institute Genome Sequencing Center for Infectious Disease"/>
            <person name="Wu L."/>
            <person name="Ma J."/>
        </authorList>
    </citation>
    <scope>NUCLEOTIDE SEQUENCE [LARGE SCALE GENOMIC DNA]</scope>
    <source>
        <strain evidence="4">KCTC 32465</strain>
    </source>
</reference>
<feature type="domain" description="EamA" evidence="2">
    <location>
        <begin position="150"/>
        <end position="279"/>
    </location>
</feature>
<accession>A0ABQ3D7A5</accession>
<dbReference type="SUPFAM" id="SSF103481">
    <property type="entry name" value="Multidrug resistance efflux transporter EmrE"/>
    <property type="match status" value="2"/>
</dbReference>
<comment type="caution">
    <text evidence="3">The sequence shown here is derived from an EMBL/GenBank/DDBJ whole genome shotgun (WGS) entry which is preliminary data.</text>
</comment>
<dbReference type="InterPro" id="IPR037185">
    <property type="entry name" value="EmrE-like"/>
</dbReference>
<feature type="transmembrane region" description="Helical" evidence="1">
    <location>
        <begin position="237"/>
        <end position="257"/>
    </location>
</feature>
<organism evidence="3 4">
    <name type="scientific">Paramylibacter ulvae</name>
    <dbReference type="NCBI Taxonomy" id="1651968"/>
    <lineage>
        <taxon>Bacteria</taxon>
        <taxon>Pseudomonadati</taxon>
        <taxon>Pseudomonadota</taxon>
        <taxon>Alphaproteobacteria</taxon>
        <taxon>Rhodobacterales</taxon>
        <taxon>Paracoccaceae</taxon>
        <taxon>Paramylibacter</taxon>
    </lineage>
</organism>
<evidence type="ECO:0000313" key="4">
    <source>
        <dbReference type="Proteomes" id="UP000634455"/>
    </source>
</evidence>
<dbReference type="Pfam" id="PF00892">
    <property type="entry name" value="EamA"/>
    <property type="match status" value="2"/>
</dbReference>
<dbReference type="PANTHER" id="PTHR22911">
    <property type="entry name" value="ACYL-MALONYL CONDENSING ENZYME-RELATED"/>
    <property type="match status" value="1"/>
</dbReference>
<evidence type="ECO:0000313" key="3">
    <source>
        <dbReference type="EMBL" id="GHA60522.1"/>
    </source>
</evidence>
<evidence type="ECO:0000256" key="1">
    <source>
        <dbReference type="SAM" id="Phobius"/>
    </source>
</evidence>
<dbReference type="PANTHER" id="PTHR22911:SF135">
    <property type="entry name" value="BLR4310 PROTEIN"/>
    <property type="match status" value="1"/>
</dbReference>
<feature type="transmembrane region" description="Helical" evidence="1">
    <location>
        <begin position="263"/>
        <end position="281"/>
    </location>
</feature>
<feature type="domain" description="EamA" evidence="2">
    <location>
        <begin position="9"/>
        <end position="141"/>
    </location>
</feature>
<gene>
    <name evidence="3" type="ORF">GCM10008927_27560</name>
</gene>
<evidence type="ECO:0000259" key="2">
    <source>
        <dbReference type="Pfam" id="PF00892"/>
    </source>
</evidence>
<dbReference type="RefSeq" id="WP_189641313.1">
    <property type="nucleotide sequence ID" value="NZ_BMZF01000010.1"/>
</dbReference>
<feature type="transmembrane region" description="Helical" evidence="1">
    <location>
        <begin position="35"/>
        <end position="56"/>
    </location>
</feature>
<keyword evidence="1" id="KW-0812">Transmembrane</keyword>
<name>A0ABQ3D7A5_9RHOB</name>